<feature type="domain" description="Core-binding (CB)" evidence="5">
    <location>
        <begin position="114"/>
        <end position="199"/>
    </location>
</feature>
<dbReference type="AlphaFoldDB" id="X1AU49"/>
<dbReference type="PROSITE" id="PS51900">
    <property type="entry name" value="CB"/>
    <property type="match status" value="1"/>
</dbReference>
<sequence length="234" mass="27245">KILEVLKVEEVEKFLESIPCSTELEVRNKAMFEILYSCGLRVSELVNLRLQNIDFDEELLRFMGKGDKERITPVGNVGMLFLKKYLMIGRYKIEKERKSDYVFLNKNGKKVRNKKLSGDINRYKEYLRFEKLMLPNTISSYLMDLGKFKVFLEDNNIENYYELSKENILNFLQILHKNQSESSISRILSTLRGFYKFLVIGGICLKNPWVQISNPRGPKKNTGSFKGGRSGKVS</sequence>
<dbReference type="PANTHER" id="PTHR30349:SF81">
    <property type="entry name" value="TYROSINE RECOMBINASE XERC"/>
    <property type="match status" value="1"/>
</dbReference>
<feature type="non-terminal residue" evidence="6">
    <location>
        <position position="1"/>
    </location>
</feature>
<protein>
    <recommendedName>
        <fullName evidence="7">Tyr recombinase domain-containing protein</fullName>
    </recommendedName>
</protein>
<keyword evidence="2" id="KW-0233">DNA recombination</keyword>
<dbReference type="PANTHER" id="PTHR30349">
    <property type="entry name" value="PHAGE INTEGRASE-RELATED"/>
    <property type="match status" value="1"/>
</dbReference>
<feature type="region of interest" description="Disordered" evidence="3">
    <location>
        <begin position="215"/>
        <end position="234"/>
    </location>
</feature>
<dbReference type="Pfam" id="PF00589">
    <property type="entry name" value="Phage_integrase"/>
    <property type="match status" value="1"/>
</dbReference>
<evidence type="ECO:0000256" key="3">
    <source>
        <dbReference type="SAM" id="MobiDB-lite"/>
    </source>
</evidence>
<dbReference type="SUPFAM" id="SSF56349">
    <property type="entry name" value="DNA breaking-rejoining enzymes"/>
    <property type="match status" value="1"/>
</dbReference>
<feature type="domain" description="Tyr recombinase" evidence="4">
    <location>
        <begin position="1"/>
        <end position="210"/>
    </location>
</feature>
<keyword evidence="1" id="KW-0238">DNA-binding</keyword>
<evidence type="ECO:0008006" key="7">
    <source>
        <dbReference type="Google" id="ProtNLM"/>
    </source>
</evidence>
<dbReference type="GO" id="GO:0015074">
    <property type="term" value="P:DNA integration"/>
    <property type="evidence" value="ECO:0007669"/>
    <property type="project" value="InterPro"/>
</dbReference>
<organism evidence="6">
    <name type="scientific">marine sediment metagenome</name>
    <dbReference type="NCBI Taxonomy" id="412755"/>
    <lineage>
        <taxon>unclassified sequences</taxon>
        <taxon>metagenomes</taxon>
        <taxon>ecological metagenomes</taxon>
    </lineage>
</organism>
<name>X1AU49_9ZZZZ</name>
<accession>X1AU49</accession>
<dbReference type="InterPro" id="IPR002104">
    <property type="entry name" value="Integrase_catalytic"/>
</dbReference>
<dbReference type="GO" id="GO:0003677">
    <property type="term" value="F:DNA binding"/>
    <property type="evidence" value="ECO:0007669"/>
    <property type="project" value="UniProtKB-KW"/>
</dbReference>
<dbReference type="Gene3D" id="1.10.443.10">
    <property type="entry name" value="Intergrase catalytic core"/>
    <property type="match status" value="1"/>
</dbReference>
<dbReference type="PROSITE" id="PS51898">
    <property type="entry name" value="TYR_RECOMBINASE"/>
    <property type="match status" value="1"/>
</dbReference>
<dbReference type="InterPro" id="IPR013762">
    <property type="entry name" value="Integrase-like_cat_sf"/>
</dbReference>
<comment type="caution">
    <text evidence="6">The sequence shown here is derived from an EMBL/GenBank/DDBJ whole genome shotgun (WGS) entry which is preliminary data.</text>
</comment>
<dbReference type="EMBL" id="BART01003189">
    <property type="protein sequence ID" value="GAG72807.1"/>
    <property type="molecule type" value="Genomic_DNA"/>
</dbReference>
<evidence type="ECO:0000259" key="4">
    <source>
        <dbReference type="PROSITE" id="PS51898"/>
    </source>
</evidence>
<proteinExistence type="predicted"/>
<dbReference type="InterPro" id="IPR011010">
    <property type="entry name" value="DNA_brk_join_enz"/>
</dbReference>
<dbReference type="InterPro" id="IPR044068">
    <property type="entry name" value="CB"/>
</dbReference>
<evidence type="ECO:0000256" key="2">
    <source>
        <dbReference type="ARBA" id="ARBA00023172"/>
    </source>
</evidence>
<evidence type="ECO:0000259" key="5">
    <source>
        <dbReference type="PROSITE" id="PS51900"/>
    </source>
</evidence>
<dbReference type="SUPFAM" id="SSF47823">
    <property type="entry name" value="lambda integrase-like, N-terminal domain"/>
    <property type="match status" value="1"/>
</dbReference>
<evidence type="ECO:0000256" key="1">
    <source>
        <dbReference type="ARBA" id="ARBA00023125"/>
    </source>
</evidence>
<evidence type="ECO:0000313" key="6">
    <source>
        <dbReference type="EMBL" id="GAG72807.1"/>
    </source>
</evidence>
<feature type="compositionally biased region" description="Gly residues" evidence="3">
    <location>
        <begin position="225"/>
        <end position="234"/>
    </location>
</feature>
<dbReference type="InterPro" id="IPR050090">
    <property type="entry name" value="Tyrosine_recombinase_XerCD"/>
</dbReference>
<reference evidence="6" key="1">
    <citation type="journal article" date="2014" name="Front. Microbiol.">
        <title>High frequency of phylogenetically diverse reductive dehalogenase-homologous genes in deep subseafloor sedimentary metagenomes.</title>
        <authorList>
            <person name="Kawai M."/>
            <person name="Futagami T."/>
            <person name="Toyoda A."/>
            <person name="Takaki Y."/>
            <person name="Nishi S."/>
            <person name="Hori S."/>
            <person name="Arai W."/>
            <person name="Tsubouchi T."/>
            <person name="Morono Y."/>
            <person name="Uchiyama I."/>
            <person name="Ito T."/>
            <person name="Fujiyama A."/>
            <person name="Inagaki F."/>
            <person name="Takami H."/>
        </authorList>
    </citation>
    <scope>NUCLEOTIDE SEQUENCE</scope>
    <source>
        <strain evidence="6">Expedition CK06-06</strain>
    </source>
</reference>
<gene>
    <name evidence="6" type="ORF">S01H4_09020</name>
</gene>
<dbReference type="GO" id="GO:0006310">
    <property type="term" value="P:DNA recombination"/>
    <property type="evidence" value="ECO:0007669"/>
    <property type="project" value="UniProtKB-KW"/>
</dbReference>